<protein>
    <submittedName>
        <fullName evidence="1">Uncharacterized protein</fullName>
    </submittedName>
</protein>
<reference evidence="1" key="1">
    <citation type="submission" date="2020-04" db="EMBL/GenBank/DDBJ databases">
        <authorList>
            <person name="Chiriac C."/>
            <person name="Salcher M."/>
            <person name="Ghai R."/>
            <person name="Kavagutti S V."/>
        </authorList>
    </citation>
    <scope>NUCLEOTIDE SEQUENCE</scope>
</reference>
<accession>A0A6J5KJU5</accession>
<dbReference type="EMBL" id="LR796156">
    <property type="protein sequence ID" value="CAB4121921.1"/>
    <property type="molecule type" value="Genomic_DNA"/>
</dbReference>
<evidence type="ECO:0000313" key="1">
    <source>
        <dbReference type="EMBL" id="CAB4121921.1"/>
    </source>
</evidence>
<organism evidence="1">
    <name type="scientific">uncultured Caudovirales phage</name>
    <dbReference type="NCBI Taxonomy" id="2100421"/>
    <lineage>
        <taxon>Viruses</taxon>
        <taxon>Duplodnaviria</taxon>
        <taxon>Heunggongvirae</taxon>
        <taxon>Uroviricota</taxon>
        <taxon>Caudoviricetes</taxon>
        <taxon>Peduoviridae</taxon>
        <taxon>Maltschvirus</taxon>
        <taxon>Maltschvirus maltsch</taxon>
    </lineage>
</organism>
<name>A0A6J5KJU5_9CAUD</name>
<sequence length="56" mass="6465">MIDYAESLVNLTHAIKEYRQCILKNNLDGALHYSELICIYAHNLDGWTENELAKNV</sequence>
<proteinExistence type="predicted"/>
<gene>
    <name evidence="1" type="ORF">UFOVP20_26</name>
</gene>